<name>A0ABU0M230_9HYPH</name>
<evidence type="ECO:0000256" key="6">
    <source>
        <dbReference type="SAM" id="Phobius"/>
    </source>
</evidence>
<dbReference type="RefSeq" id="WP_266281523.1">
    <property type="nucleotide sequence ID" value="NZ_JAPKNF010000001.1"/>
</dbReference>
<dbReference type="InterPro" id="IPR001123">
    <property type="entry name" value="LeuE-type"/>
</dbReference>
<keyword evidence="3 6" id="KW-0812">Transmembrane</keyword>
<keyword evidence="4 6" id="KW-1133">Transmembrane helix</keyword>
<evidence type="ECO:0000256" key="4">
    <source>
        <dbReference type="ARBA" id="ARBA00022989"/>
    </source>
</evidence>
<dbReference type="Pfam" id="PF01810">
    <property type="entry name" value="LysE"/>
    <property type="match status" value="1"/>
</dbReference>
<evidence type="ECO:0000256" key="1">
    <source>
        <dbReference type="ARBA" id="ARBA00004651"/>
    </source>
</evidence>
<sequence length="194" mass="19514">MDAPLTFVLAVFALLAVPGPTNALLAAAGAERGIGAVRLIGIVLLGYGFAVSLLVALFGPLSGADPRAAAALRLAAAIWLLWSAVGLWRHAARPGAARAVTAGRLLVTTMLNPKTLVLAFAIFPPLSPAALLPYGLAFLGLASLTSLGWALAGVFLARSAGSLATPARISRATAATLALFALWVGSVGITALVA</sequence>
<evidence type="ECO:0000313" key="8">
    <source>
        <dbReference type="Proteomes" id="UP001223743"/>
    </source>
</evidence>
<comment type="caution">
    <text evidence="7">The sequence shown here is derived from an EMBL/GenBank/DDBJ whole genome shotgun (WGS) entry which is preliminary data.</text>
</comment>
<comment type="subcellular location">
    <subcellularLocation>
        <location evidence="1">Cell membrane</location>
        <topology evidence="1">Multi-pass membrane protein</topology>
    </subcellularLocation>
</comment>
<accession>A0ABU0M230</accession>
<evidence type="ECO:0000256" key="2">
    <source>
        <dbReference type="ARBA" id="ARBA00022475"/>
    </source>
</evidence>
<reference evidence="7 8" key="1">
    <citation type="submission" date="2023-07" db="EMBL/GenBank/DDBJ databases">
        <title>Genomic Encyclopedia of Type Strains, Phase IV (KMG-IV): sequencing the most valuable type-strain genomes for metagenomic binning, comparative biology and taxonomic classification.</title>
        <authorList>
            <person name="Goeker M."/>
        </authorList>
    </citation>
    <scope>NUCLEOTIDE SEQUENCE [LARGE SCALE GENOMIC DNA]</scope>
    <source>
        <strain evidence="7 8">B1-1</strain>
    </source>
</reference>
<gene>
    <name evidence="7" type="ORF">QO015_000616</name>
</gene>
<feature type="transmembrane region" description="Helical" evidence="6">
    <location>
        <begin position="39"/>
        <end position="58"/>
    </location>
</feature>
<feature type="transmembrane region" description="Helical" evidence="6">
    <location>
        <begin position="169"/>
        <end position="193"/>
    </location>
</feature>
<evidence type="ECO:0000256" key="5">
    <source>
        <dbReference type="ARBA" id="ARBA00023136"/>
    </source>
</evidence>
<keyword evidence="2" id="KW-1003">Cell membrane</keyword>
<evidence type="ECO:0000313" key="7">
    <source>
        <dbReference type="EMBL" id="MDQ0515003.1"/>
    </source>
</evidence>
<feature type="transmembrane region" description="Helical" evidence="6">
    <location>
        <begin position="70"/>
        <end position="88"/>
    </location>
</feature>
<keyword evidence="8" id="KW-1185">Reference proteome</keyword>
<keyword evidence="5 6" id="KW-0472">Membrane</keyword>
<dbReference type="PANTHER" id="PTHR30086">
    <property type="entry name" value="ARGININE EXPORTER PROTEIN ARGO"/>
    <property type="match status" value="1"/>
</dbReference>
<protein>
    <submittedName>
        <fullName evidence="7">Threonine/homoserine/homoserine lactone efflux protein</fullName>
    </submittedName>
</protein>
<evidence type="ECO:0000256" key="3">
    <source>
        <dbReference type="ARBA" id="ARBA00022692"/>
    </source>
</evidence>
<proteinExistence type="predicted"/>
<dbReference type="Proteomes" id="UP001223743">
    <property type="component" value="Unassembled WGS sequence"/>
</dbReference>
<organism evidence="7 8">
    <name type="scientific">Kaistia geumhonensis</name>
    <dbReference type="NCBI Taxonomy" id="410839"/>
    <lineage>
        <taxon>Bacteria</taxon>
        <taxon>Pseudomonadati</taxon>
        <taxon>Pseudomonadota</taxon>
        <taxon>Alphaproteobacteria</taxon>
        <taxon>Hyphomicrobiales</taxon>
        <taxon>Kaistiaceae</taxon>
        <taxon>Kaistia</taxon>
    </lineage>
</organism>
<dbReference type="PANTHER" id="PTHR30086:SF20">
    <property type="entry name" value="ARGININE EXPORTER PROTEIN ARGO-RELATED"/>
    <property type="match status" value="1"/>
</dbReference>
<feature type="transmembrane region" description="Helical" evidence="6">
    <location>
        <begin position="134"/>
        <end position="157"/>
    </location>
</feature>
<dbReference type="EMBL" id="JAUSWJ010000001">
    <property type="protein sequence ID" value="MDQ0515003.1"/>
    <property type="molecule type" value="Genomic_DNA"/>
</dbReference>